<feature type="compositionally biased region" description="Basic residues" evidence="1">
    <location>
        <begin position="364"/>
        <end position="377"/>
    </location>
</feature>
<proteinExistence type="predicted"/>
<reference evidence="2 3" key="1">
    <citation type="journal article" date="2012" name="BMC Genomics">
        <title>Tools to kill: Genome of one of the most destructive plant pathogenic fungi Macrophomina phaseolina.</title>
        <authorList>
            <person name="Islam M.S."/>
            <person name="Haque M.S."/>
            <person name="Islam M.M."/>
            <person name="Emdad E.M."/>
            <person name="Halim A."/>
            <person name="Hossen Q.M.M."/>
            <person name="Hossain M.Z."/>
            <person name="Ahmed B."/>
            <person name="Rahim S."/>
            <person name="Rahman M.S."/>
            <person name="Alam M.M."/>
            <person name="Hou S."/>
            <person name="Wan X."/>
            <person name="Saito J.A."/>
            <person name="Alam M."/>
        </authorList>
    </citation>
    <scope>NUCLEOTIDE SEQUENCE [LARGE SCALE GENOMIC DNA]</scope>
    <source>
        <strain evidence="2 3">MS6</strain>
    </source>
</reference>
<evidence type="ECO:0000313" key="3">
    <source>
        <dbReference type="Proteomes" id="UP000007129"/>
    </source>
</evidence>
<evidence type="ECO:0000313" key="2">
    <source>
        <dbReference type="EMBL" id="EKG16192.1"/>
    </source>
</evidence>
<dbReference type="AlphaFoldDB" id="K2RU05"/>
<comment type="caution">
    <text evidence="2">The sequence shown here is derived from an EMBL/GenBank/DDBJ whole genome shotgun (WGS) entry which is preliminary data.</text>
</comment>
<feature type="compositionally biased region" description="Basic and acidic residues" evidence="1">
    <location>
        <begin position="167"/>
        <end position="182"/>
    </location>
</feature>
<dbReference type="VEuPathDB" id="FungiDB:MPH_06629"/>
<gene>
    <name evidence="2" type="ORF">MPH_06629</name>
</gene>
<dbReference type="Proteomes" id="UP000007129">
    <property type="component" value="Unassembled WGS sequence"/>
</dbReference>
<feature type="region of interest" description="Disordered" evidence="1">
    <location>
        <begin position="161"/>
        <end position="238"/>
    </location>
</feature>
<protein>
    <submittedName>
        <fullName evidence="2">Necrosis inducing</fullName>
    </submittedName>
</protein>
<dbReference type="OrthoDB" id="10613166at2759"/>
<feature type="region of interest" description="Disordered" evidence="1">
    <location>
        <begin position="364"/>
        <end position="404"/>
    </location>
</feature>
<sequence>MCSAAGMQECQFSLLTSRRSFRSPRRESSSDGPCHEQREYSLLSFSYTKLHKCSTPKTPRKSEKPKPTLRARVKTIVLAMTLCRAKKRRRPSAFCNDIWREKDPPVAPELECIEAPVELPSDGEPQELEGDYPVSYFPGEQSWTMEDHPQLQNEHLEIAPPEMDLQEQGRREGPIEEPETGRRAQACALPKLRITQPSPPGSRRRTTSRRNNLASRTLPPPSTPISSPRGYPWSPEDIAEASNTGDCDLSTTAASPRSVRNAPCPLFACLCWREHSPNAFNTSRLVADTPQAPALTSPKPDTYWLSEKQVCDTTPSSTGQGREFLEAGKWQRMRTVPVRTGLMHLTKFSQNARMSRCQTCRQARNRLSHRSRARHRHNTDSGAGSEADAQMHHQGRAMAPNRANGEKYCNSLCEKTTGG</sequence>
<dbReference type="EMBL" id="AHHD01000284">
    <property type="protein sequence ID" value="EKG16192.1"/>
    <property type="molecule type" value="Genomic_DNA"/>
</dbReference>
<accession>K2RU05</accession>
<name>K2RU05_MACPH</name>
<dbReference type="HOGENOM" id="CLU_655640_0_0_1"/>
<evidence type="ECO:0000256" key="1">
    <source>
        <dbReference type="SAM" id="MobiDB-lite"/>
    </source>
</evidence>
<organism evidence="2 3">
    <name type="scientific">Macrophomina phaseolina (strain MS6)</name>
    <name type="common">Charcoal rot fungus</name>
    <dbReference type="NCBI Taxonomy" id="1126212"/>
    <lineage>
        <taxon>Eukaryota</taxon>
        <taxon>Fungi</taxon>
        <taxon>Dikarya</taxon>
        <taxon>Ascomycota</taxon>
        <taxon>Pezizomycotina</taxon>
        <taxon>Dothideomycetes</taxon>
        <taxon>Dothideomycetes incertae sedis</taxon>
        <taxon>Botryosphaeriales</taxon>
        <taxon>Botryosphaeriaceae</taxon>
        <taxon>Macrophomina</taxon>
    </lineage>
</organism>
<dbReference type="InParanoid" id="K2RU05"/>